<sequence length="99" mass="11377">MGLNKVEMAFGSQWSQMVRWYSVIPALVSPFGFCLQPRTALALGAWWWQRYVSETISYGRLVRHGQRRYKLCGNHRALATPETTQELPASEVMKRTSLS</sequence>
<dbReference type="EMBL" id="QGKX02001621">
    <property type="protein sequence ID" value="KAF3501244.1"/>
    <property type="molecule type" value="Genomic_DNA"/>
</dbReference>
<reference evidence="1" key="1">
    <citation type="submission" date="2019-12" db="EMBL/GenBank/DDBJ databases">
        <title>Genome sequencing and annotation of Brassica cretica.</title>
        <authorList>
            <person name="Studholme D.J."/>
            <person name="Sarris P."/>
        </authorList>
    </citation>
    <scope>NUCLEOTIDE SEQUENCE</scope>
    <source>
        <strain evidence="1">PFS-109/04</strain>
        <tissue evidence="1">Leaf</tissue>
    </source>
</reference>
<evidence type="ECO:0000313" key="2">
    <source>
        <dbReference type="Proteomes" id="UP000712600"/>
    </source>
</evidence>
<dbReference type="Proteomes" id="UP000712600">
    <property type="component" value="Unassembled WGS sequence"/>
</dbReference>
<proteinExistence type="predicted"/>
<evidence type="ECO:0000313" key="1">
    <source>
        <dbReference type="EMBL" id="KAF3501244.1"/>
    </source>
</evidence>
<comment type="caution">
    <text evidence="1">The sequence shown here is derived from an EMBL/GenBank/DDBJ whole genome shotgun (WGS) entry which is preliminary data.</text>
</comment>
<gene>
    <name evidence="1" type="ORF">F2Q69_00044361</name>
</gene>
<dbReference type="AlphaFoldDB" id="A0A8S9N8H4"/>
<accession>A0A8S9N8H4</accession>
<protein>
    <submittedName>
        <fullName evidence="1">Uncharacterized protein</fullName>
    </submittedName>
</protein>
<name>A0A8S9N8H4_BRACR</name>
<organism evidence="1 2">
    <name type="scientific">Brassica cretica</name>
    <name type="common">Mustard</name>
    <dbReference type="NCBI Taxonomy" id="69181"/>
    <lineage>
        <taxon>Eukaryota</taxon>
        <taxon>Viridiplantae</taxon>
        <taxon>Streptophyta</taxon>
        <taxon>Embryophyta</taxon>
        <taxon>Tracheophyta</taxon>
        <taxon>Spermatophyta</taxon>
        <taxon>Magnoliopsida</taxon>
        <taxon>eudicotyledons</taxon>
        <taxon>Gunneridae</taxon>
        <taxon>Pentapetalae</taxon>
        <taxon>rosids</taxon>
        <taxon>malvids</taxon>
        <taxon>Brassicales</taxon>
        <taxon>Brassicaceae</taxon>
        <taxon>Brassiceae</taxon>
        <taxon>Brassica</taxon>
    </lineage>
</organism>